<comment type="similarity">
    <text evidence="1">Belongs to the transglycosylase Slt family.</text>
</comment>
<dbReference type="EC" id="4.2.2.-" evidence="4"/>
<keyword evidence="4" id="KW-0456">Lyase</keyword>
<dbReference type="Gene3D" id="1.10.530.10">
    <property type="match status" value="1"/>
</dbReference>
<dbReference type="SUPFAM" id="SSF53955">
    <property type="entry name" value="Lysozyme-like"/>
    <property type="match status" value="1"/>
</dbReference>
<evidence type="ECO:0000259" key="3">
    <source>
        <dbReference type="Pfam" id="PF01464"/>
    </source>
</evidence>
<organism evidence="4 5">
    <name type="scientific">Candidatus Accumulibacter adjunctus</name>
    <dbReference type="NCBI Taxonomy" id="1454001"/>
    <lineage>
        <taxon>Bacteria</taxon>
        <taxon>Pseudomonadati</taxon>
        <taxon>Pseudomonadota</taxon>
        <taxon>Betaproteobacteria</taxon>
        <taxon>Candidatus Accumulibacter</taxon>
    </lineage>
</organism>
<evidence type="ECO:0000313" key="5">
    <source>
        <dbReference type="Proteomes" id="UP000020218"/>
    </source>
</evidence>
<comment type="caution">
    <text evidence="4">The sequence shown here is derived from an EMBL/GenBank/DDBJ whole genome shotgun (WGS) entry which is preliminary data.</text>
</comment>
<keyword evidence="5" id="KW-1185">Reference proteome</keyword>
<feature type="domain" description="Transglycosylase SLT" evidence="3">
    <location>
        <begin position="91"/>
        <end position="188"/>
    </location>
</feature>
<accession>A0A011MGN2</accession>
<evidence type="ECO:0000313" key="4">
    <source>
        <dbReference type="EMBL" id="EXI68993.1"/>
    </source>
</evidence>
<dbReference type="STRING" id="1454001.AW08_00819"/>
<protein>
    <submittedName>
        <fullName evidence="4">Soluble lytic murein transglycosylase</fullName>
        <ecNumber evidence="4">4.2.2.-</ecNumber>
    </submittedName>
</protein>
<dbReference type="AlphaFoldDB" id="A0A011MGN2"/>
<dbReference type="PROSITE" id="PS00922">
    <property type="entry name" value="TRANSGLYCOSYLASE"/>
    <property type="match status" value="1"/>
</dbReference>
<dbReference type="InterPro" id="IPR023346">
    <property type="entry name" value="Lysozyme-like_dom_sf"/>
</dbReference>
<reference evidence="4" key="1">
    <citation type="submission" date="2014-02" db="EMBL/GenBank/DDBJ databases">
        <title>Expanding our view of genomic diversity in Candidatus Accumulibacter clades.</title>
        <authorList>
            <person name="Skennerton C.T."/>
            <person name="Barr J.J."/>
            <person name="Slater F.R."/>
            <person name="Bond P.L."/>
            <person name="Tyson G.W."/>
        </authorList>
    </citation>
    <scope>NUCLEOTIDE SEQUENCE [LARGE SCALE GENOMIC DNA]</scope>
</reference>
<feature type="chain" id="PRO_5001460577" evidence="2">
    <location>
        <begin position="31"/>
        <end position="243"/>
    </location>
</feature>
<dbReference type="Pfam" id="PF01464">
    <property type="entry name" value="SLT"/>
    <property type="match status" value="1"/>
</dbReference>
<evidence type="ECO:0000256" key="2">
    <source>
        <dbReference type="SAM" id="SignalP"/>
    </source>
</evidence>
<dbReference type="EMBL" id="JFAX01000003">
    <property type="protein sequence ID" value="EXI68993.1"/>
    <property type="molecule type" value="Genomic_DNA"/>
</dbReference>
<gene>
    <name evidence="4" type="primary">slt_1</name>
    <name evidence="4" type="ORF">AW08_00819</name>
</gene>
<dbReference type="Proteomes" id="UP000020218">
    <property type="component" value="Unassembled WGS sequence"/>
</dbReference>
<dbReference type="PANTHER" id="PTHR37423:SF2">
    <property type="entry name" value="MEMBRANE-BOUND LYTIC MUREIN TRANSGLYCOSYLASE C"/>
    <property type="match status" value="1"/>
</dbReference>
<dbReference type="InterPro" id="IPR008258">
    <property type="entry name" value="Transglycosylase_SLT_dom_1"/>
</dbReference>
<dbReference type="GO" id="GO:0016020">
    <property type="term" value="C:membrane"/>
    <property type="evidence" value="ECO:0007669"/>
    <property type="project" value="InterPro"/>
</dbReference>
<dbReference type="PATRIC" id="fig|1454001.3.peg.764"/>
<evidence type="ECO:0000256" key="1">
    <source>
        <dbReference type="ARBA" id="ARBA00007734"/>
    </source>
</evidence>
<name>A0A011MGN2_9PROT</name>
<proteinExistence type="inferred from homology"/>
<dbReference type="GO" id="GO:0000270">
    <property type="term" value="P:peptidoglycan metabolic process"/>
    <property type="evidence" value="ECO:0007669"/>
    <property type="project" value="InterPro"/>
</dbReference>
<dbReference type="CDD" id="cd13401">
    <property type="entry name" value="Slt70-like"/>
    <property type="match status" value="1"/>
</dbReference>
<dbReference type="InterPro" id="IPR000189">
    <property type="entry name" value="Transglyc_AS"/>
</dbReference>
<dbReference type="GO" id="GO:0008933">
    <property type="term" value="F:peptidoglycan lytic transglycosylase activity"/>
    <property type="evidence" value="ECO:0007669"/>
    <property type="project" value="InterPro"/>
</dbReference>
<dbReference type="PANTHER" id="PTHR37423">
    <property type="entry name" value="SOLUBLE LYTIC MUREIN TRANSGLYCOSYLASE-RELATED"/>
    <property type="match status" value="1"/>
</dbReference>
<feature type="signal peptide" evidence="2">
    <location>
        <begin position="1"/>
        <end position="30"/>
    </location>
</feature>
<keyword evidence="2" id="KW-0732">Signal</keyword>
<sequence length="243" mass="26229">MPVRTEGWPCRLRPLWAAMLLGLTPAVAGAAAAAEPRAHEAPSRLAKGPDPFRLRIERSQYVLQGNHAGRVGSAGTNRQRQVATPGPFAPLIERQARAKGVDPELVHAVIRAESAYRADAISPKGAVGLMQLMPATARRFGVVDREHPESNVSAGTAYLRLLLDRFNSVPLALAAYNAGEGAVMRHGNQIPPYAETRGYVARILRDYGDPSIAPAPLLHAYSTGLRLADAELAPYRLIPLRSR</sequence>